<name>A0A7M7TB77_NASVI</name>
<dbReference type="PROSITE" id="PS50088">
    <property type="entry name" value="ANK_REPEAT"/>
    <property type="match status" value="4"/>
</dbReference>
<feature type="repeat" description="ANK" evidence="3">
    <location>
        <begin position="258"/>
        <end position="286"/>
    </location>
</feature>
<feature type="repeat" description="ANK" evidence="3">
    <location>
        <begin position="287"/>
        <end position="319"/>
    </location>
</feature>
<dbReference type="AlphaFoldDB" id="A0A7M7TB77"/>
<sequence length="528" mass="59974">MFPFSTLDLNVSKLVKSYDRTLYQFLDEIFCKRRFEASRHLAEFLRDPVRKYKINQILEHEPVLSRYFSKEELGQLSLLWIALLGSYYDSAELLVRTGAEVNEVFGRGGLEVIDGMSTLLHLLLQKDPSPENERLISLIIGSGANFQARDLKGRSPLYLAVTRNRINMIEMLLEKGADMNAAAKNGLTPLFEAVKINAKELLPLFIKDVSAKDSNGRNVLSLLAFAPKEQRTVDIARGFIEKGCSLEDREHVGLLLQPIHRAAQVGHDELVKLYLGHGADANSLGSDDLTPLYMAAANGHVEVVKTLLNHGANVNQRRSHSGYTALHAVCVVCESSRDTEVIELLLSAGADILIEGNYGHETPFAFTRPSFCLENTQYRCIRLLLRALALIKVSQPSIELKDETIIKPEVDMQTYYEKCIEEAERAKSSRFIRSCTFFDLLTKCHCQIAPLMRNPEFETEFKKFNLKEFPMYAGDAVRAFKRAEEHYQSILEFEELINESICYILPYMLVRQILDHIPIVHTCRKRVK</sequence>
<dbReference type="KEGG" id="nvi:116417779"/>
<dbReference type="InParanoid" id="A0A7M7TB77"/>
<evidence type="ECO:0000256" key="1">
    <source>
        <dbReference type="ARBA" id="ARBA00022737"/>
    </source>
</evidence>
<accession>A0A7M7TB77</accession>
<dbReference type="GO" id="GO:0005737">
    <property type="term" value="C:cytoplasm"/>
    <property type="evidence" value="ECO:0007669"/>
    <property type="project" value="TreeGrafter"/>
</dbReference>
<dbReference type="PANTHER" id="PTHR24198">
    <property type="entry name" value="ANKYRIN REPEAT AND PROTEIN KINASE DOMAIN-CONTAINING PROTEIN"/>
    <property type="match status" value="1"/>
</dbReference>
<dbReference type="SMART" id="SM00248">
    <property type="entry name" value="ANK"/>
    <property type="match status" value="8"/>
</dbReference>
<organism evidence="4 5">
    <name type="scientific">Nasonia vitripennis</name>
    <name type="common">Parasitic wasp</name>
    <dbReference type="NCBI Taxonomy" id="7425"/>
    <lineage>
        <taxon>Eukaryota</taxon>
        <taxon>Metazoa</taxon>
        <taxon>Ecdysozoa</taxon>
        <taxon>Arthropoda</taxon>
        <taxon>Hexapoda</taxon>
        <taxon>Insecta</taxon>
        <taxon>Pterygota</taxon>
        <taxon>Neoptera</taxon>
        <taxon>Endopterygota</taxon>
        <taxon>Hymenoptera</taxon>
        <taxon>Apocrita</taxon>
        <taxon>Proctotrupomorpha</taxon>
        <taxon>Chalcidoidea</taxon>
        <taxon>Pteromalidae</taxon>
        <taxon>Pteromalinae</taxon>
        <taxon>Nasonia</taxon>
    </lineage>
</organism>
<dbReference type="PROSITE" id="PS50297">
    <property type="entry name" value="ANK_REP_REGION"/>
    <property type="match status" value="3"/>
</dbReference>
<dbReference type="SMR" id="A0A7M7TB77"/>
<dbReference type="Pfam" id="PF12796">
    <property type="entry name" value="Ank_2"/>
    <property type="match status" value="2"/>
</dbReference>
<dbReference type="RefSeq" id="XP_031788665.1">
    <property type="nucleotide sequence ID" value="XM_031932805.1"/>
</dbReference>
<protein>
    <submittedName>
        <fullName evidence="4">Uncharacterized protein</fullName>
    </submittedName>
</protein>
<dbReference type="Proteomes" id="UP000002358">
    <property type="component" value="Chromosome 5"/>
</dbReference>
<evidence type="ECO:0000256" key="2">
    <source>
        <dbReference type="ARBA" id="ARBA00023043"/>
    </source>
</evidence>
<dbReference type="InterPro" id="IPR002110">
    <property type="entry name" value="Ankyrin_rpt"/>
</dbReference>
<proteinExistence type="predicted"/>
<evidence type="ECO:0000313" key="5">
    <source>
        <dbReference type="Proteomes" id="UP000002358"/>
    </source>
</evidence>
<evidence type="ECO:0000256" key="3">
    <source>
        <dbReference type="PROSITE-ProRule" id="PRU00023"/>
    </source>
</evidence>
<reference evidence="4" key="1">
    <citation type="submission" date="2021-01" db="UniProtKB">
        <authorList>
            <consortium name="EnsemblMetazoa"/>
        </authorList>
    </citation>
    <scope>IDENTIFICATION</scope>
</reference>
<dbReference type="SUPFAM" id="SSF48403">
    <property type="entry name" value="Ankyrin repeat"/>
    <property type="match status" value="1"/>
</dbReference>
<dbReference type="PRINTS" id="PR01415">
    <property type="entry name" value="ANKYRIN"/>
</dbReference>
<dbReference type="InterPro" id="IPR036770">
    <property type="entry name" value="Ankyrin_rpt-contain_sf"/>
</dbReference>
<dbReference type="EnsemblMetazoa" id="XM_031932805">
    <property type="protein sequence ID" value="XP_031788665"/>
    <property type="gene ID" value="LOC116417779"/>
</dbReference>
<keyword evidence="2 3" id="KW-0040">ANK repeat</keyword>
<dbReference type="PANTHER" id="PTHR24198:SF165">
    <property type="entry name" value="ANKYRIN REPEAT-CONTAINING PROTEIN-RELATED"/>
    <property type="match status" value="1"/>
</dbReference>
<keyword evidence="5" id="KW-1185">Reference proteome</keyword>
<evidence type="ECO:0000313" key="4">
    <source>
        <dbReference type="EnsemblMetazoa" id="XP_031788665"/>
    </source>
</evidence>
<feature type="repeat" description="ANK" evidence="3">
    <location>
        <begin position="321"/>
        <end position="357"/>
    </location>
</feature>
<dbReference type="OrthoDB" id="448455at2759"/>
<dbReference type="GeneID" id="116417779"/>
<feature type="repeat" description="ANK" evidence="3">
    <location>
        <begin position="152"/>
        <end position="184"/>
    </location>
</feature>
<keyword evidence="1" id="KW-0677">Repeat</keyword>
<dbReference type="Gene3D" id="1.25.40.20">
    <property type="entry name" value="Ankyrin repeat-containing domain"/>
    <property type="match status" value="2"/>
</dbReference>